<evidence type="ECO:0000256" key="5">
    <source>
        <dbReference type="ARBA" id="ARBA00022525"/>
    </source>
</evidence>
<reference evidence="10" key="1">
    <citation type="submission" date="2020-07" db="EMBL/GenBank/DDBJ databases">
        <title>Clarias magur genome sequencing, assembly and annotation.</title>
        <authorList>
            <person name="Kushwaha B."/>
            <person name="Kumar R."/>
            <person name="Das P."/>
            <person name="Joshi C.G."/>
            <person name="Kumar D."/>
            <person name="Nagpure N.S."/>
            <person name="Pandey M."/>
            <person name="Agarwal S."/>
            <person name="Srivastava S."/>
            <person name="Singh M."/>
            <person name="Sahoo L."/>
            <person name="Jayasankar P."/>
            <person name="Meher P.K."/>
            <person name="Koringa P.G."/>
            <person name="Iquebal M.A."/>
            <person name="Das S.P."/>
            <person name="Bit A."/>
            <person name="Patnaik S."/>
            <person name="Patel N."/>
            <person name="Shah T.M."/>
            <person name="Hinsu A."/>
            <person name="Jena J.K."/>
        </authorList>
    </citation>
    <scope>NUCLEOTIDE SEQUENCE</scope>
    <source>
        <strain evidence="10">CIFAMagur01</strain>
        <tissue evidence="10">Testis</tissue>
    </source>
</reference>
<evidence type="ECO:0000313" key="10">
    <source>
        <dbReference type="EMBL" id="KAF5907361.1"/>
    </source>
</evidence>
<evidence type="ECO:0000313" key="11">
    <source>
        <dbReference type="Proteomes" id="UP000727407"/>
    </source>
</evidence>
<feature type="signal peptide" evidence="8">
    <location>
        <begin position="1"/>
        <end position="19"/>
    </location>
</feature>
<name>A0A8J4TZZ6_CLAMG</name>
<dbReference type="InterPro" id="IPR050160">
    <property type="entry name" value="MHC/Immunoglobulin"/>
</dbReference>
<feature type="non-terminal residue" evidence="10">
    <location>
        <position position="112"/>
    </location>
</feature>
<protein>
    <recommendedName>
        <fullName evidence="3">Beta-2-microglobulin</fullName>
    </recommendedName>
</protein>
<dbReference type="SMART" id="SM00407">
    <property type="entry name" value="IGc1"/>
    <property type="match status" value="1"/>
</dbReference>
<keyword evidence="5" id="KW-0964">Secreted</keyword>
<dbReference type="GO" id="GO:0042612">
    <property type="term" value="C:MHC class I protein complex"/>
    <property type="evidence" value="ECO:0007669"/>
    <property type="project" value="UniProtKB-KW"/>
</dbReference>
<dbReference type="AlphaFoldDB" id="A0A8J4TZZ6"/>
<dbReference type="PROSITE" id="PS50835">
    <property type="entry name" value="IG_LIKE"/>
    <property type="match status" value="1"/>
</dbReference>
<feature type="chain" id="PRO_5035237982" description="Beta-2-microglobulin" evidence="8">
    <location>
        <begin position="20"/>
        <end position="112"/>
    </location>
</feature>
<dbReference type="Proteomes" id="UP000727407">
    <property type="component" value="Unassembled WGS sequence"/>
</dbReference>
<dbReference type="InterPro" id="IPR007110">
    <property type="entry name" value="Ig-like_dom"/>
</dbReference>
<evidence type="ECO:0000256" key="2">
    <source>
        <dbReference type="ARBA" id="ARBA00009564"/>
    </source>
</evidence>
<evidence type="ECO:0000256" key="4">
    <source>
        <dbReference type="ARBA" id="ARBA00022451"/>
    </source>
</evidence>
<keyword evidence="8" id="KW-0732">Signal</keyword>
<gene>
    <name evidence="10" type="primary">b2m</name>
    <name evidence="10" type="ORF">DAT39_002930</name>
</gene>
<comment type="caution">
    <text evidence="10">The sequence shown here is derived from an EMBL/GenBank/DDBJ whole genome shotgun (WGS) entry which is preliminary data.</text>
</comment>
<comment type="subcellular location">
    <subcellularLocation>
        <location evidence="1">Secreted</location>
    </subcellularLocation>
</comment>
<dbReference type="PROSITE" id="PS00290">
    <property type="entry name" value="IG_MHC"/>
    <property type="match status" value="1"/>
</dbReference>
<evidence type="ECO:0000256" key="8">
    <source>
        <dbReference type="SAM" id="SignalP"/>
    </source>
</evidence>
<comment type="similarity">
    <text evidence="2">Belongs to the beta-2-microglobulin family.</text>
</comment>
<keyword evidence="4" id="KW-0490">MHC I</keyword>
<proteinExistence type="inferred from homology"/>
<dbReference type="InterPro" id="IPR003597">
    <property type="entry name" value="Ig_C1-set"/>
</dbReference>
<dbReference type="InterPro" id="IPR013783">
    <property type="entry name" value="Ig-like_fold"/>
</dbReference>
<evidence type="ECO:0000256" key="6">
    <source>
        <dbReference type="ARBA" id="ARBA00022859"/>
    </source>
</evidence>
<dbReference type="Pfam" id="PF07654">
    <property type="entry name" value="C1-set"/>
    <property type="match status" value="1"/>
</dbReference>
<evidence type="ECO:0000256" key="3">
    <source>
        <dbReference type="ARBA" id="ARBA00018767"/>
    </source>
</evidence>
<keyword evidence="6" id="KW-0391">Immunity</keyword>
<dbReference type="InterPro" id="IPR003006">
    <property type="entry name" value="Ig/MHC_CS"/>
</dbReference>
<dbReference type="Gene3D" id="2.60.40.10">
    <property type="entry name" value="Immunoglobulins"/>
    <property type="match status" value="1"/>
</dbReference>
<evidence type="ECO:0000256" key="7">
    <source>
        <dbReference type="ARBA" id="ARBA00023319"/>
    </source>
</evidence>
<evidence type="ECO:0000256" key="1">
    <source>
        <dbReference type="ARBA" id="ARBA00004613"/>
    </source>
</evidence>
<organism evidence="10 11">
    <name type="scientific">Clarias magur</name>
    <name type="common">Asian catfish</name>
    <name type="synonym">Macropteronotus magur</name>
    <dbReference type="NCBI Taxonomy" id="1594786"/>
    <lineage>
        <taxon>Eukaryota</taxon>
        <taxon>Metazoa</taxon>
        <taxon>Chordata</taxon>
        <taxon>Craniata</taxon>
        <taxon>Vertebrata</taxon>
        <taxon>Euteleostomi</taxon>
        <taxon>Actinopterygii</taxon>
        <taxon>Neopterygii</taxon>
        <taxon>Teleostei</taxon>
        <taxon>Ostariophysi</taxon>
        <taxon>Siluriformes</taxon>
        <taxon>Clariidae</taxon>
        <taxon>Clarias</taxon>
    </lineage>
</organism>
<evidence type="ECO:0000259" key="9">
    <source>
        <dbReference type="PROSITE" id="PS50835"/>
    </source>
</evidence>
<dbReference type="OrthoDB" id="9949628at2759"/>
<dbReference type="GO" id="GO:0002474">
    <property type="term" value="P:antigen processing and presentation of peptide antigen via MHC class I"/>
    <property type="evidence" value="ECO:0007669"/>
    <property type="project" value="UniProtKB-KW"/>
</dbReference>
<dbReference type="InterPro" id="IPR036179">
    <property type="entry name" value="Ig-like_dom_sf"/>
</dbReference>
<keyword evidence="11" id="KW-1185">Reference proteome</keyword>
<dbReference type="SUPFAM" id="SSF48726">
    <property type="entry name" value="Immunoglobulin"/>
    <property type="match status" value="1"/>
</dbReference>
<dbReference type="GO" id="GO:0005576">
    <property type="term" value="C:extracellular region"/>
    <property type="evidence" value="ECO:0007669"/>
    <property type="project" value="UniProtKB-SubCell"/>
</dbReference>
<sequence>MNVLLSFIVLAVFCTSSFAKESPPEIKVYSQNPVVYGKKNVLICHISGFYPVYMDIKLLKNGDEIPNSEQFGLEFHSDGMFHQSKKASFTPDTDNKFTCRVKHMQNEMTVVW</sequence>
<feature type="domain" description="Ig-like" evidence="9">
    <location>
        <begin position="24"/>
        <end position="111"/>
    </location>
</feature>
<accession>A0A8J4TZZ6</accession>
<keyword evidence="7" id="KW-0393">Immunoglobulin domain</keyword>
<dbReference type="PANTHER" id="PTHR19944">
    <property type="entry name" value="MHC CLASS II-RELATED"/>
    <property type="match status" value="1"/>
</dbReference>
<dbReference type="EMBL" id="QNUK01000023">
    <property type="protein sequence ID" value="KAF5907361.1"/>
    <property type="molecule type" value="Genomic_DNA"/>
</dbReference>
<dbReference type="PANTHER" id="PTHR19944:SF62">
    <property type="entry name" value="BETA-2-MICROGLOBULIN"/>
    <property type="match status" value="1"/>
</dbReference>